<dbReference type="STRING" id="1423351.A0A074RVQ5"/>
<reference evidence="7 8" key="1">
    <citation type="submission" date="2013-12" db="EMBL/GenBank/DDBJ databases">
        <authorList>
            <person name="Cubeta M."/>
            <person name="Pakala S."/>
            <person name="Fedorova N."/>
            <person name="Thomas E."/>
            <person name="Dean R."/>
            <person name="Jabaji S."/>
            <person name="Neate S."/>
            <person name="Toda T."/>
            <person name="Tavantzis S."/>
            <person name="Vilgalys R."/>
            <person name="Bharathan N."/>
            <person name="Pakala S."/>
            <person name="Losada L.S."/>
            <person name="Zafar N."/>
            <person name="Nierman W."/>
        </authorList>
    </citation>
    <scope>NUCLEOTIDE SEQUENCE [LARGE SCALE GENOMIC DNA]</scope>
    <source>
        <strain evidence="7 8">123E</strain>
    </source>
</reference>
<dbReference type="InterPro" id="IPR008978">
    <property type="entry name" value="HSP20-like_chaperone"/>
</dbReference>
<keyword evidence="2" id="KW-0677">Repeat</keyword>
<gene>
    <name evidence="7" type="ORF">V565_066320</name>
</gene>
<accession>A0A074RVQ5</accession>
<evidence type="ECO:0000313" key="7">
    <source>
        <dbReference type="EMBL" id="KEP51181.1"/>
    </source>
</evidence>
<feature type="region of interest" description="Disordered" evidence="4">
    <location>
        <begin position="99"/>
        <end position="132"/>
    </location>
</feature>
<dbReference type="PROSITE" id="PS51401">
    <property type="entry name" value="CHORD"/>
    <property type="match status" value="2"/>
</dbReference>
<feature type="domain" description="CHORD" evidence="6">
    <location>
        <begin position="4"/>
        <end position="66"/>
    </location>
</feature>
<dbReference type="PANTHER" id="PTHR46983:SF3">
    <property type="entry name" value="CHPADIPLOID STATE MAINTENANCE PROTEIN CHPA"/>
    <property type="match status" value="1"/>
</dbReference>
<dbReference type="Pfam" id="PF04968">
    <property type="entry name" value="CHORD"/>
    <property type="match status" value="2"/>
</dbReference>
<dbReference type="Proteomes" id="UP000027456">
    <property type="component" value="Unassembled WGS sequence"/>
</dbReference>
<sequence>MPKCTRLGCGQEYNEEDNKDMVCAFHPGAPKFHEGQKSWTCCEKTNKPVLSFEEFQAIPGCAHGTHTSEKAAPVAPVVTAPSANKADIESATAALSLTPSALPPPAAPRATTPAPPVEVVEDEDDPSVPVAPGTVCKRPGCRKRFVSDEESRQGDGDEAQCNYHANQPLFHEGSKGYVCCKKHVLDFDDFLAIPGCKTGRHVFVPKARADGPAEEIIKSRIDHYQTPTEVRVSVYAKQVDQSRSTVVLESDRIILDLFLPAGKRDKRTIALFGTIDIKASSYKFYGTKVDVILVKTDNRSWNALQADAMVPDGYQLTFGVTGRTGTVGAKDPILGQENKKSQSQA</sequence>
<dbReference type="InterPro" id="IPR039790">
    <property type="entry name" value="CHRD1"/>
</dbReference>
<evidence type="ECO:0000259" key="6">
    <source>
        <dbReference type="PROSITE" id="PS51401"/>
    </source>
</evidence>
<feature type="domain" description="CHORD" evidence="6">
    <location>
        <begin position="136"/>
        <end position="201"/>
    </location>
</feature>
<dbReference type="PANTHER" id="PTHR46983">
    <property type="entry name" value="CYSTEINE AND HISTIDINE-RICH DOMAIN-CONTAINING PROTEIN 1"/>
    <property type="match status" value="1"/>
</dbReference>
<keyword evidence="8" id="KW-1185">Reference proteome</keyword>
<dbReference type="OrthoDB" id="1898560at2759"/>
<dbReference type="AlphaFoldDB" id="A0A074RVQ5"/>
<dbReference type="InterPro" id="IPR007052">
    <property type="entry name" value="CS_dom"/>
</dbReference>
<name>A0A074RVQ5_9AGAM</name>
<protein>
    <submittedName>
        <fullName evidence="7">CHORD-domain protein</fullName>
    </submittedName>
</protein>
<dbReference type="HOGENOM" id="CLU_040079_1_0_1"/>
<dbReference type="EMBL" id="AZST01000188">
    <property type="protein sequence ID" value="KEP51181.1"/>
    <property type="molecule type" value="Genomic_DNA"/>
</dbReference>
<evidence type="ECO:0000256" key="4">
    <source>
        <dbReference type="SAM" id="MobiDB-lite"/>
    </source>
</evidence>
<dbReference type="InterPro" id="IPR007051">
    <property type="entry name" value="CHORD_dom"/>
</dbReference>
<evidence type="ECO:0000256" key="3">
    <source>
        <dbReference type="ARBA" id="ARBA00022833"/>
    </source>
</evidence>
<evidence type="ECO:0000256" key="2">
    <source>
        <dbReference type="ARBA" id="ARBA00022737"/>
    </source>
</evidence>
<dbReference type="Pfam" id="PF04969">
    <property type="entry name" value="CS"/>
    <property type="match status" value="1"/>
</dbReference>
<proteinExistence type="predicted"/>
<evidence type="ECO:0000313" key="8">
    <source>
        <dbReference type="Proteomes" id="UP000027456"/>
    </source>
</evidence>
<evidence type="ECO:0000259" key="5">
    <source>
        <dbReference type="PROSITE" id="PS51203"/>
    </source>
</evidence>
<comment type="caution">
    <text evidence="7">The sequence shown here is derived from an EMBL/GenBank/DDBJ whole genome shotgun (WGS) entry which is preliminary data.</text>
</comment>
<keyword evidence="3" id="KW-0862">Zinc</keyword>
<evidence type="ECO:0000256" key="1">
    <source>
        <dbReference type="ARBA" id="ARBA00022723"/>
    </source>
</evidence>
<feature type="domain" description="CS" evidence="5">
    <location>
        <begin position="216"/>
        <end position="305"/>
    </location>
</feature>
<organism evidence="7 8">
    <name type="scientific">Rhizoctonia solani 123E</name>
    <dbReference type="NCBI Taxonomy" id="1423351"/>
    <lineage>
        <taxon>Eukaryota</taxon>
        <taxon>Fungi</taxon>
        <taxon>Dikarya</taxon>
        <taxon>Basidiomycota</taxon>
        <taxon>Agaricomycotina</taxon>
        <taxon>Agaricomycetes</taxon>
        <taxon>Cantharellales</taxon>
        <taxon>Ceratobasidiaceae</taxon>
        <taxon>Rhizoctonia</taxon>
    </lineage>
</organism>
<dbReference type="CDD" id="cd06466">
    <property type="entry name" value="p23_CS_SGT1_like"/>
    <property type="match status" value="1"/>
</dbReference>
<dbReference type="SUPFAM" id="SSF49764">
    <property type="entry name" value="HSP20-like chaperones"/>
    <property type="match status" value="1"/>
</dbReference>
<dbReference type="GO" id="GO:0046872">
    <property type="term" value="F:metal ion binding"/>
    <property type="evidence" value="ECO:0007669"/>
    <property type="project" value="UniProtKB-KW"/>
</dbReference>
<keyword evidence="1" id="KW-0479">Metal-binding</keyword>
<dbReference type="Gene3D" id="4.10.1130.20">
    <property type="match status" value="2"/>
</dbReference>
<dbReference type="PROSITE" id="PS51203">
    <property type="entry name" value="CS"/>
    <property type="match status" value="1"/>
</dbReference>
<dbReference type="Gene3D" id="2.60.40.790">
    <property type="match status" value="1"/>
</dbReference>